<sequence>MNNFYNIKKQKIKFSKSLIIWVFFLLIGIVIPSIVAIKNESQKEETSRFYNWEIAKELSRGTVFQQKVYIPGYITKYGVSFTTYGRNNKGKIKIELSQGSKKKVEIVDMSKIKDNEIYFFNLNFFQFKKGEAILRIEGIDGEVGNSVSMHETEDIMYGELFQNGENTEKSLVQRIEFYEINAIVTGQIIFLFLAILSYFYFLKLIRKQKKNNIKIYIVTALIAFFLINIKAPVLTFRTEPIAEEFFDFFYYAREKGILENVFRMEGGYFPLFHRLIAIFITKLGFSAKWTIFFMSNVAILIISFGASIFTLHRFKKYGNIFFRFTISILFSAFNIFPYLQTHTFITFGYMNIIMIFYISLIDFNELKKKNYILLMILTVLLCISKLHYITLLPVAMGILILLWKKLKIRDKIFLICIMLSTMIQLAYTYRHTKNWIRFANEPEYKIVGRHTWVWLRPVGRLKILEIINIGTHQIVQQFISIFNFGIEKTQNAFNLNVVYLIMFIIAAGILVYISIKNKNRESVVVLSLLSLIFINSYLNVISKVWSGLNLWSTEFSAINTRFAVLTKIPMLLILILIPFILKKYTKKNRKELIILYNFLIFFIVIKYSLLINDNIFKYNEVHSDWKIYSKFYKNKSWTLPIYPFFIMENQKGYYIGKQIEKMEYTFFLGEKYYLDDLNSKEEITEMVLPKPLKLEYLYTKRVRDYNFDKIKLIGYDIQGNKVLELLQLNDKERSYIGFKNDFPNKEIVKIQFVNENNKKAYIVPEIVIGTP</sequence>
<feature type="transmembrane region" description="Helical" evidence="1">
    <location>
        <begin position="372"/>
        <end position="403"/>
    </location>
</feature>
<feature type="transmembrane region" description="Helical" evidence="1">
    <location>
        <begin position="412"/>
        <end position="429"/>
    </location>
</feature>
<dbReference type="KEGG" id="lala:AB8B28_11105"/>
<accession>A0AB39V3E1</accession>
<feature type="transmembrane region" description="Helical" evidence="1">
    <location>
        <begin position="18"/>
        <end position="37"/>
    </location>
</feature>
<reference evidence="2" key="1">
    <citation type="submission" date="2024-07" db="EMBL/GenBank/DDBJ databases">
        <authorList>
            <person name="Li X.-J."/>
            <person name="Wang X."/>
        </authorList>
    </citation>
    <scope>NUCLEOTIDE SEQUENCE</scope>
    <source>
        <strain evidence="2">HSP-536</strain>
    </source>
</reference>
<keyword evidence="1" id="KW-1133">Transmembrane helix</keyword>
<proteinExistence type="predicted"/>
<feature type="transmembrane region" description="Helical" evidence="1">
    <location>
        <begin position="593"/>
        <end position="611"/>
    </location>
</feature>
<feature type="transmembrane region" description="Helical" evidence="1">
    <location>
        <begin position="317"/>
        <end position="336"/>
    </location>
</feature>
<name>A0AB39V3E1_9FUSO</name>
<dbReference type="EMBL" id="CP165647">
    <property type="protein sequence ID" value="XDU62170.1"/>
    <property type="molecule type" value="Genomic_DNA"/>
</dbReference>
<dbReference type="RefSeq" id="WP_369715816.1">
    <property type="nucleotide sequence ID" value="NZ_CP165647.1"/>
</dbReference>
<feature type="transmembrane region" description="Helical" evidence="1">
    <location>
        <begin position="497"/>
        <end position="515"/>
    </location>
</feature>
<evidence type="ECO:0008006" key="3">
    <source>
        <dbReference type="Google" id="ProtNLM"/>
    </source>
</evidence>
<feature type="transmembrane region" description="Helical" evidence="1">
    <location>
        <begin position="180"/>
        <end position="201"/>
    </location>
</feature>
<gene>
    <name evidence="2" type="ORF">AB8B28_11105</name>
</gene>
<feature type="transmembrane region" description="Helical" evidence="1">
    <location>
        <begin position="292"/>
        <end position="311"/>
    </location>
</feature>
<protein>
    <recommendedName>
        <fullName evidence="3">Glycosyltransferase RgtA/B/C/D-like domain-containing protein</fullName>
    </recommendedName>
</protein>
<feature type="transmembrane region" description="Helical" evidence="1">
    <location>
        <begin position="213"/>
        <end position="231"/>
    </location>
</feature>
<feature type="transmembrane region" description="Helical" evidence="1">
    <location>
        <begin position="562"/>
        <end position="581"/>
    </location>
</feature>
<organism evidence="2">
    <name type="scientific">Leptotrichia alba</name>
    <dbReference type="NCBI Taxonomy" id="3239304"/>
    <lineage>
        <taxon>Bacteria</taxon>
        <taxon>Fusobacteriati</taxon>
        <taxon>Fusobacteriota</taxon>
        <taxon>Fusobacteriia</taxon>
        <taxon>Fusobacteriales</taxon>
        <taxon>Leptotrichiaceae</taxon>
        <taxon>Leptotrichia</taxon>
    </lineage>
</organism>
<feature type="transmembrane region" description="Helical" evidence="1">
    <location>
        <begin position="522"/>
        <end position="542"/>
    </location>
</feature>
<keyword evidence="1" id="KW-0812">Transmembrane</keyword>
<evidence type="ECO:0000313" key="2">
    <source>
        <dbReference type="EMBL" id="XDU62170.1"/>
    </source>
</evidence>
<dbReference type="AlphaFoldDB" id="A0AB39V3E1"/>
<keyword evidence="1" id="KW-0472">Membrane</keyword>
<feature type="transmembrane region" description="Helical" evidence="1">
    <location>
        <begin position="343"/>
        <end position="360"/>
    </location>
</feature>
<evidence type="ECO:0000256" key="1">
    <source>
        <dbReference type="SAM" id="Phobius"/>
    </source>
</evidence>